<gene>
    <name evidence="2" type="ORF">ADEAN_000914700</name>
</gene>
<proteinExistence type="predicted"/>
<evidence type="ECO:0000313" key="2">
    <source>
        <dbReference type="EMBL" id="CAD2221615.1"/>
    </source>
</evidence>
<accession>A0A7G2CQ56</accession>
<keyword evidence="3" id="KW-1185">Reference proteome</keyword>
<organism evidence="2 3">
    <name type="scientific">Angomonas deanei</name>
    <dbReference type="NCBI Taxonomy" id="59799"/>
    <lineage>
        <taxon>Eukaryota</taxon>
        <taxon>Discoba</taxon>
        <taxon>Euglenozoa</taxon>
        <taxon>Kinetoplastea</taxon>
        <taxon>Metakinetoplastina</taxon>
        <taxon>Trypanosomatida</taxon>
        <taxon>Trypanosomatidae</taxon>
        <taxon>Strigomonadinae</taxon>
        <taxon>Angomonas</taxon>
    </lineage>
</organism>
<evidence type="ECO:0000313" key="3">
    <source>
        <dbReference type="Proteomes" id="UP000515908"/>
    </source>
</evidence>
<sequence>MAFLTEEYRRSTEALRTPGAMVGEHRGRGPATQKTQKVSFTPEEMNSLVNRAQENWLDAEAEANYIGSKNYRMQKIPRPKEFSPEDFRKR</sequence>
<feature type="region of interest" description="Disordered" evidence="1">
    <location>
        <begin position="1"/>
        <end position="38"/>
    </location>
</feature>
<dbReference type="Proteomes" id="UP000515908">
    <property type="component" value="Chromosome 22"/>
</dbReference>
<feature type="compositionally biased region" description="Basic and acidic residues" evidence="1">
    <location>
        <begin position="1"/>
        <end position="13"/>
    </location>
</feature>
<evidence type="ECO:0000256" key="1">
    <source>
        <dbReference type="SAM" id="MobiDB-lite"/>
    </source>
</evidence>
<feature type="compositionally biased region" description="Basic and acidic residues" evidence="1">
    <location>
        <begin position="78"/>
        <end position="90"/>
    </location>
</feature>
<dbReference type="EMBL" id="LR877166">
    <property type="protein sequence ID" value="CAD2221615.1"/>
    <property type="molecule type" value="Genomic_DNA"/>
</dbReference>
<name>A0A7G2CQ56_9TRYP</name>
<dbReference type="AlphaFoldDB" id="A0A7G2CQ56"/>
<feature type="region of interest" description="Disordered" evidence="1">
    <location>
        <begin position="67"/>
        <end position="90"/>
    </location>
</feature>
<dbReference type="OrthoDB" id="245070at2759"/>
<dbReference type="VEuPathDB" id="TriTrypDB:ADEAN_000914700"/>
<reference evidence="2 3" key="1">
    <citation type="submission" date="2020-08" db="EMBL/GenBank/DDBJ databases">
        <authorList>
            <person name="Newling K."/>
            <person name="Davey J."/>
            <person name="Forrester S."/>
        </authorList>
    </citation>
    <scope>NUCLEOTIDE SEQUENCE [LARGE SCALE GENOMIC DNA]</scope>
    <source>
        <strain evidence="3">Crithidia deanei Carvalho (ATCC PRA-265)</strain>
    </source>
</reference>
<protein>
    <submittedName>
        <fullName evidence="2">Uncharacterized protein</fullName>
    </submittedName>
</protein>